<gene>
    <name evidence="5" type="ORF">QQX98_001382</name>
</gene>
<dbReference type="PANTHER" id="PTHR31836">
    <property type="match status" value="1"/>
</dbReference>
<dbReference type="CDD" id="cd22272">
    <property type="entry name" value="DPBB_EXLX1-like"/>
    <property type="match status" value="1"/>
</dbReference>
<reference evidence="5 6" key="1">
    <citation type="journal article" date="2025" name="Microbiol. Resour. Announc.">
        <title>Draft genome sequences for Neonectria magnoliae and Neonectria punicea, canker pathogens of Liriodendron tulipifera and Acer saccharum in West Virginia.</title>
        <authorList>
            <person name="Petronek H.M."/>
            <person name="Kasson M.T."/>
            <person name="Metheny A.M."/>
            <person name="Stauder C.M."/>
            <person name="Lovett B."/>
            <person name="Lynch S.C."/>
            <person name="Garnas J.R."/>
            <person name="Kasson L.R."/>
            <person name="Stajich J.E."/>
        </authorList>
    </citation>
    <scope>NUCLEOTIDE SEQUENCE [LARGE SCALE GENOMIC DNA]</scope>
    <source>
        <strain evidence="5 6">NRRL 64653</strain>
    </source>
</reference>
<feature type="compositionally biased region" description="Low complexity" evidence="2">
    <location>
        <begin position="118"/>
        <end position="129"/>
    </location>
</feature>
<evidence type="ECO:0000313" key="5">
    <source>
        <dbReference type="EMBL" id="KAK7422820.1"/>
    </source>
</evidence>
<dbReference type="InterPro" id="IPR036908">
    <property type="entry name" value="RlpA-like_sf"/>
</dbReference>
<evidence type="ECO:0000256" key="2">
    <source>
        <dbReference type="SAM" id="MobiDB-lite"/>
    </source>
</evidence>
<feature type="region of interest" description="Disordered" evidence="2">
    <location>
        <begin position="108"/>
        <end position="129"/>
    </location>
</feature>
<keyword evidence="6" id="KW-1185">Reference proteome</keyword>
<proteinExistence type="predicted"/>
<dbReference type="Gene3D" id="2.60.40.760">
    <property type="entry name" value="Expansin, cellulose-binding-like domain"/>
    <property type="match status" value="1"/>
</dbReference>
<dbReference type="InterPro" id="IPR051477">
    <property type="entry name" value="Expansin_CellWall"/>
</dbReference>
<dbReference type="InterPro" id="IPR036749">
    <property type="entry name" value="Expansin_CBD_sf"/>
</dbReference>
<dbReference type="EMBL" id="JAZAVJ010000013">
    <property type="protein sequence ID" value="KAK7422820.1"/>
    <property type="molecule type" value="Genomic_DNA"/>
</dbReference>
<dbReference type="SUPFAM" id="SSF49590">
    <property type="entry name" value="PHL pollen allergen"/>
    <property type="match status" value="1"/>
</dbReference>
<dbReference type="SUPFAM" id="SSF50685">
    <property type="entry name" value="Barwin-like endoglucanases"/>
    <property type="match status" value="1"/>
</dbReference>
<dbReference type="NCBIfam" id="NF041144">
    <property type="entry name" value="expansin_EXLX1"/>
    <property type="match status" value="1"/>
</dbReference>
<protein>
    <recommendedName>
        <fullName evidence="4">Expansin-like EG45 domain-containing protein</fullName>
    </recommendedName>
</protein>
<dbReference type="PROSITE" id="PS50842">
    <property type="entry name" value="EXPANSIN_EG45"/>
    <property type="match status" value="1"/>
</dbReference>
<sequence>MKFLLPVLLAVPAVMGRACKLRHLHSSAASVPVYTPVVSTAVAESSAAPVQTQDAEYPVNDASTVISVSSPQTTLATAVVVSSSSTSAAAAIIAPSSSTSAAAAASSSAASESDDTESSSGSEELTSEAVTGSSTFYGGNLAGGNCMFTDYTIPSGLYGTAFSGQIWDNAAHCGACIEITGPTGTIIAMIVDQCPECDAGHLDLFPDAFTAVGGTDGIVDTSYKFVTCGITSPLYLHNKSGTSAYWFSIQVVNANEPVASLEVSTDGGSSWVDTERKDYNFFENTSGFGQTSVDVRITSTTGKTITVKDVGVTPDAQYKAASNF</sequence>
<dbReference type="PANTHER" id="PTHR31836:SF21">
    <property type="entry name" value="EXPANSIN-LIKE PROTEIN 7"/>
    <property type="match status" value="1"/>
</dbReference>
<evidence type="ECO:0000259" key="4">
    <source>
        <dbReference type="PROSITE" id="PS50842"/>
    </source>
</evidence>
<dbReference type="InterPro" id="IPR007112">
    <property type="entry name" value="Expansin/allergen_DPBB_dom"/>
</dbReference>
<organism evidence="5 6">
    <name type="scientific">Neonectria punicea</name>
    <dbReference type="NCBI Taxonomy" id="979145"/>
    <lineage>
        <taxon>Eukaryota</taxon>
        <taxon>Fungi</taxon>
        <taxon>Dikarya</taxon>
        <taxon>Ascomycota</taxon>
        <taxon>Pezizomycotina</taxon>
        <taxon>Sordariomycetes</taxon>
        <taxon>Hypocreomycetidae</taxon>
        <taxon>Hypocreales</taxon>
        <taxon>Nectriaceae</taxon>
        <taxon>Neonectria</taxon>
    </lineage>
</organism>
<dbReference type="Proteomes" id="UP001498476">
    <property type="component" value="Unassembled WGS sequence"/>
</dbReference>
<feature type="signal peptide" evidence="3">
    <location>
        <begin position="1"/>
        <end position="16"/>
    </location>
</feature>
<feature type="chain" id="PRO_5046071312" description="Expansin-like EG45 domain-containing protein" evidence="3">
    <location>
        <begin position="17"/>
        <end position="324"/>
    </location>
</feature>
<evidence type="ECO:0000256" key="3">
    <source>
        <dbReference type="SAM" id="SignalP"/>
    </source>
</evidence>
<evidence type="ECO:0000313" key="6">
    <source>
        <dbReference type="Proteomes" id="UP001498476"/>
    </source>
</evidence>
<keyword evidence="1 3" id="KW-0732">Signal</keyword>
<comment type="caution">
    <text evidence="5">The sequence shown here is derived from an EMBL/GenBank/DDBJ whole genome shotgun (WGS) entry which is preliminary data.</text>
</comment>
<dbReference type="InterPro" id="IPR049818">
    <property type="entry name" value="Expansin_EXLX1-like"/>
</dbReference>
<feature type="domain" description="Expansin-like EG45" evidence="4">
    <location>
        <begin position="143"/>
        <end position="233"/>
    </location>
</feature>
<evidence type="ECO:0000256" key="1">
    <source>
        <dbReference type="ARBA" id="ARBA00022729"/>
    </source>
</evidence>
<name>A0ABR1HNM5_9HYPO</name>
<dbReference type="Gene3D" id="2.40.40.10">
    <property type="entry name" value="RlpA-like domain"/>
    <property type="match status" value="1"/>
</dbReference>
<accession>A0ABR1HNM5</accession>